<evidence type="ECO:0000313" key="2">
    <source>
        <dbReference type="Proteomes" id="UP000316621"/>
    </source>
</evidence>
<dbReference type="AlphaFoldDB" id="A0A4Y7KMH8"/>
<protein>
    <submittedName>
        <fullName evidence="1">Uncharacterized protein</fullName>
    </submittedName>
</protein>
<accession>A0A4Y7KMH8</accession>
<dbReference type="Gramene" id="RZC74554">
    <property type="protein sequence ID" value="RZC74554"/>
    <property type="gene ID" value="C5167_050034"/>
</dbReference>
<reference evidence="1 2" key="1">
    <citation type="journal article" date="2018" name="Science">
        <title>The opium poppy genome and morphinan production.</title>
        <authorList>
            <person name="Guo L."/>
            <person name="Winzer T."/>
            <person name="Yang X."/>
            <person name="Li Y."/>
            <person name="Ning Z."/>
            <person name="He Z."/>
            <person name="Teodor R."/>
            <person name="Lu Y."/>
            <person name="Bowser T.A."/>
            <person name="Graham I.A."/>
            <person name="Ye K."/>
        </authorList>
    </citation>
    <scope>NUCLEOTIDE SEQUENCE [LARGE SCALE GENOMIC DNA]</scope>
    <source>
        <strain evidence="2">cv. HN1</strain>
        <tissue evidence="1">Leaves</tissue>
    </source>
</reference>
<gene>
    <name evidence="1" type="ORF">C5167_050034</name>
</gene>
<sequence>MILQLDEEVEAGRMLQGRCWLCRAGETINVCLGCEGMELQVLVVEWRSWQFRSGTVQWCAALSNGIAGMNWWRFDCANAGKSVLQMDESLATLLV</sequence>
<evidence type="ECO:0000313" key="1">
    <source>
        <dbReference type="EMBL" id="RZC74554.1"/>
    </source>
</evidence>
<dbReference type="EMBL" id="CM010722">
    <property type="protein sequence ID" value="RZC74554.1"/>
    <property type="molecule type" value="Genomic_DNA"/>
</dbReference>
<proteinExistence type="predicted"/>
<organism evidence="1 2">
    <name type="scientific">Papaver somniferum</name>
    <name type="common">Opium poppy</name>
    <dbReference type="NCBI Taxonomy" id="3469"/>
    <lineage>
        <taxon>Eukaryota</taxon>
        <taxon>Viridiplantae</taxon>
        <taxon>Streptophyta</taxon>
        <taxon>Embryophyta</taxon>
        <taxon>Tracheophyta</taxon>
        <taxon>Spermatophyta</taxon>
        <taxon>Magnoliopsida</taxon>
        <taxon>Ranunculales</taxon>
        <taxon>Papaveraceae</taxon>
        <taxon>Papaveroideae</taxon>
        <taxon>Papaver</taxon>
    </lineage>
</organism>
<keyword evidence="2" id="KW-1185">Reference proteome</keyword>
<dbReference type="Proteomes" id="UP000316621">
    <property type="component" value="Chromosome 8"/>
</dbReference>
<name>A0A4Y7KMH8_PAPSO</name>